<feature type="transmembrane region" description="Helical" evidence="2">
    <location>
        <begin position="178"/>
        <end position="198"/>
    </location>
</feature>
<comment type="caution">
    <text evidence="3">The sequence shown here is derived from an EMBL/GenBank/DDBJ whole genome shotgun (WGS) entry which is preliminary data.</text>
</comment>
<feature type="transmembrane region" description="Helical" evidence="2">
    <location>
        <begin position="153"/>
        <end position="172"/>
    </location>
</feature>
<keyword evidence="2" id="KW-0812">Transmembrane</keyword>
<accession>A0ABU3BR37</accession>
<keyword evidence="4" id="KW-1185">Reference proteome</keyword>
<gene>
    <name evidence="3" type="ORF">RM540_08315</name>
</gene>
<name>A0ABU3BR37_9BACT</name>
<evidence type="ECO:0008006" key="5">
    <source>
        <dbReference type="Google" id="ProtNLM"/>
    </source>
</evidence>
<organism evidence="3 4">
    <name type="scientific">Rubrivirga litoralis</name>
    <dbReference type="NCBI Taxonomy" id="3075598"/>
    <lineage>
        <taxon>Bacteria</taxon>
        <taxon>Pseudomonadati</taxon>
        <taxon>Rhodothermota</taxon>
        <taxon>Rhodothermia</taxon>
        <taxon>Rhodothermales</taxon>
        <taxon>Rubricoccaceae</taxon>
        <taxon>Rubrivirga</taxon>
    </lineage>
</organism>
<evidence type="ECO:0000256" key="2">
    <source>
        <dbReference type="SAM" id="Phobius"/>
    </source>
</evidence>
<keyword evidence="2" id="KW-1133">Transmembrane helix</keyword>
<feature type="compositionally biased region" description="Low complexity" evidence="1">
    <location>
        <begin position="231"/>
        <end position="244"/>
    </location>
</feature>
<feature type="region of interest" description="Disordered" evidence="1">
    <location>
        <begin position="231"/>
        <end position="283"/>
    </location>
</feature>
<evidence type="ECO:0000256" key="1">
    <source>
        <dbReference type="SAM" id="MobiDB-lite"/>
    </source>
</evidence>
<dbReference type="EMBL" id="JAVRHT010000016">
    <property type="protein sequence ID" value="MDT0631747.1"/>
    <property type="molecule type" value="Genomic_DNA"/>
</dbReference>
<keyword evidence="2" id="KW-0472">Membrane</keyword>
<protein>
    <recommendedName>
        <fullName evidence="5">DUF1707 domain-containing protein</fullName>
    </recommendedName>
</protein>
<reference evidence="3 4" key="1">
    <citation type="submission" date="2023-09" db="EMBL/GenBank/DDBJ databases">
        <authorList>
            <person name="Rey-Velasco X."/>
        </authorList>
    </citation>
    <scope>NUCLEOTIDE SEQUENCE [LARGE SCALE GENOMIC DNA]</scope>
    <source>
        <strain evidence="3 4">F394</strain>
    </source>
</reference>
<sequence length="283" mass="29930">MPERFSEEDARRIFARAAERQQAAEPAAEGLSLAELQEVGRAAGLDPAHVAAAVAEVRGAPAPAPPATFLGVDVEPRASRVIPGGVTDEVWEQMVARLRQTFKSKGTPTDVGRIREWTSGPNSSLYATVEPVPEGTRVTLTTSKASEAAQHRMVAALFGTMAAAFAFLGVFSEGGGDAGFWAFVSIFAALAVALPLLGRQSQKRWHQRRQGQFDALLDQFELLARDAAPPAAAPPVAAAPVQDRPAPDAEGGAGRLDLDDLPRPSEALDAPEQPASPSRRTRA</sequence>
<dbReference type="RefSeq" id="WP_311663091.1">
    <property type="nucleotide sequence ID" value="NZ_JAVRHT010000016.1"/>
</dbReference>
<proteinExistence type="predicted"/>
<evidence type="ECO:0000313" key="3">
    <source>
        <dbReference type="EMBL" id="MDT0631747.1"/>
    </source>
</evidence>
<dbReference type="Proteomes" id="UP001267426">
    <property type="component" value="Unassembled WGS sequence"/>
</dbReference>
<evidence type="ECO:0000313" key="4">
    <source>
        <dbReference type="Proteomes" id="UP001267426"/>
    </source>
</evidence>